<dbReference type="AlphaFoldDB" id="A0A1G5S531"/>
<proteinExistence type="inferred from homology"/>
<accession>A0A1G5S531</accession>
<dbReference type="HAMAP" id="MF_00984">
    <property type="entry name" value="SSB"/>
    <property type="match status" value="1"/>
</dbReference>
<dbReference type="GO" id="GO:0009295">
    <property type="term" value="C:nucleoid"/>
    <property type="evidence" value="ECO:0007669"/>
    <property type="project" value="TreeGrafter"/>
</dbReference>
<dbReference type="InterPro" id="IPR011344">
    <property type="entry name" value="ssDNA-bd"/>
</dbReference>
<gene>
    <name evidence="4" type="ORF">SAMN03080599_02831</name>
</gene>
<dbReference type="InterPro" id="IPR000424">
    <property type="entry name" value="Primosome_PriB/ssb"/>
</dbReference>
<comment type="subunit">
    <text evidence="2">Homotetramer.</text>
</comment>
<dbReference type="PANTHER" id="PTHR10302">
    <property type="entry name" value="SINGLE-STRANDED DNA-BINDING PROTEIN"/>
    <property type="match status" value="1"/>
</dbReference>
<evidence type="ECO:0000313" key="4">
    <source>
        <dbReference type="EMBL" id="SCZ81512.1"/>
    </source>
</evidence>
<dbReference type="CDD" id="cd04496">
    <property type="entry name" value="SSB_OBF"/>
    <property type="match status" value="1"/>
</dbReference>
<reference evidence="4 5" key="1">
    <citation type="submission" date="2016-10" db="EMBL/GenBank/DDBJ databases">
        <authorList>
            <person name="de Groot N.N."/>
        </authorList>
    </citation>
    <scope>NUCLEOTIDE SEQUENCE [LARGE SCALE GENOMIC DNA]</scope>
    <source>
        <strain evidence="4 5">DSM 2784</strain>
    </source>
</reference>
<dbReference type="STRING" id="1120920.SAMN03080599_02831"/>
<keyword evidence="5" id="KW-1185">Reference proteome</keyword>
<dbReference type="PIRSF" id="PIRSF002070">
    <property type="entry name" value="SSB"/>
    <property type="match status" value="1"/>
</dbReference>
<dbReference type="EMBL" id="FMWL01000019">
    <property type="protein sequence ID" value="SCZ81512.1"/>
    <property type="molecule type" value="Genomic_DNA"/>
</dbReference>
<dbReference type="InterPro" id="IPR012340">
    <property type="entry name" value="NA-bd_OB-fold"/>
</dbReference>
<evidence type="ECO:0000256" key="1">
    <source>
        <dbReference type="ARBA" id="ARBA00023125"/>
    </source>
</evidence>
<keyword evidence="1 2" id="KW-0238">DNA-binding</keyword>
<protein>
    <recommendedName>
        <fullName evidence="2 3">Single-stranded DNA-binding protein</fullName>
        <shortName evidence="2">SSB</shortName>
    </recommendedName>
</protein>
<evidence type="ECO:0000313" key="5">
    <source>
        <dbReference type="Proteomes" id="UP000199208"/>
    </source>
</evidence>
<organism evidence="4 5">
    <name type="scientific">Acidaminobacter hydrogenoformans DSM 2784</name>
    <dbReference type="NCBI Taxonomy" id="1120920"/>
    <lineage>
        <taxon>Bacteria</taxon>
        <taxon>Bacillati</taxon>
        <taxon>Bacillota</taxon>
        <taxon>Clostridia</taxon>
        <taxon>Peptostreptococcales</taxon>
        <taxon>Acidaminobacteraceae</taxon>
        <taxon>Acidaminobacter</taxon>
    </lineage>
</organism>
<dbReference type="Proteomes" id="UP000199208">
    <property type="component" value="Unassembled WGS sequence"/>
</dbReference>
<name>A0A1G5S531_9FIRM</name>
<dbReference type="Pfam" id="PF00436">
    <property type="entry name" value="SSB"/>
    <property type="match status" value="1"/>
</dbReference>
<evidence type="ECO:0000256" key="2">
    <source>
        <dbReference type="HAMAP-Rule" id="MF_00984"/>
    </source>
</evidence>
<dbReference type="Gene3D" id="2.40.50.140">
    <property type="entry name" value="Nucleic acid-binding proteins"/>
    <property type="match status" value="1"/>
</dbReference>
<evidence type="ECO:0000256" key="3">
    <source>
        <dbReference type="PIRNR" id="PIRNR002070"/>
    </source>
</evidence>
<dbReference type="RefSeq" id="WP_092592610.1">
    <property type="nucleotide sequence ID" value="NZ_FMWL01000019.1"/>
</dbReference>
<dbReference type="OrthoDB" id="9809878at2"/>
<dbReference type="GO" id="GO:0003697">
    <property type="term" value="F:single-stranded DNA binding"/>
    <property type="evidence" value="ECO:0007669"/>
    <property type="project" value="UniProtKB-UniRule"/>
</dbReference>
<dbReference type="SUPFAM" id="SSF50249">
    <property type="entry name" value="Nucleic acid-binding proteins"/>
    <property type="match status" value="1"/>
</dbReference>
<sequence>MNNVSLIGRLTHEPELRFTQGGLAVNKLIIAVDRSLGREKRDELRRQGKPTADFPRVVAMGKLAETCQLYLKKGDMFSVEGRVSTSSYENKDGGKVFTTDIIASHIRFLSNNKHAAESAAIELVAEETIESAPF</sequence>
<comment type="caution">
    <text evidence="2">Lacks conserved residue(s) required for the propagation of feature annotation.</text>
</comment>
<dbReference type="NCBIfam" id="TIGR00621">
    <property type="entry name" value="ssb"/>
    <property type="match status" value="1"/>
</dbReference>
<dbReference type="PROSITE" id="PS50935">
    <property type="entry name" value="SSB"/>
    <property type="match status" value="1"/>
</dbReference>
<dbReference type="PANTHER" id="PTHR10302:SF27">
    <property type="entry name" value="SINGLE-STRANDED DNA-BINDING PROTEIN"/>
    <property type="match status" value="1"/>
</dbReference>
<dbReference type="GO" id="GO:0006260">
    <property type="term" value="P:DNA replication"/>
    <property type="evidence" value="ECO:0007669"/>
    <property type="project" value="InterPro"/>
</dbReference>